<comment type="caution">
    <text evidence="2">The sequence shown here is derived from an EMBL/GenBank/DDBJ whole genome shotgun (WGS) entry which is preliminary data.</text>
</comment>
<gene>
    <name evidence="2" type="ORF">RclHR1_02370021</name>
</gene>
<proteinExistence type="predicted"/>
<protein>
    <submittedName>
        <fullName evidence="2">Uncharacterized protein</fullName>
    </submittedName>
</protein>
<dbReference type="EMBL" id="BEXD01001524">
    <property type="protein sequence ID" value="GBB94521.1"/>
    <property type="molecule type" value="Genomic_DNA"/>
</dbReference>
<evidence type="ECO:0000313" key="2">
    <source>
        <dbReference type="EMBL" id="GBB94521.1"/>
    </source>
</evidence>
<organism evidence="2 3">
    <name type="scientific">Rhizophagus clarus</name>
    <dbReference type="NCBI Taxonomy" id="94130"/>
    <lineage>
        <taxon>Eukaryota</taxon>
        <taxon>Fungi</taxon>
        <taxon>Fungi incertae sedis</taxon>
        <taxon>Mucoromycota</taxon>
        <taxon>Glomeromycotina</taxon>
        <taxon>Glomeromycetes</taxon>
        <taxon>Glomerales</taxon>
        <taxon>Glomeraceae</taxon>
        <taxon>Rhizophagus</taxon>
    </lineage>
</organism>
<reference evidence="2 3" key="1">
    <citation type="submission" date="2017-11" db="EMBL/GenBank/DDBJ databases">
        <title>The genome of Rhizophagus clarus HR1 reveals common genetic basis of auxotrophy among arbuscular mycorrhizal fungi.</title>
        <authorList>
            <person name="Kobayashi Y."/>
        </authorList>
    </citation>
    <scope>NUCLEOTIDE SEQUENCE [LARGE SCALE GENOMIC DNA]</scope>
    <source>
        <strain evidence="2 3">HR1</strain>
    </source>
</reference>
<feature type="transmembrane region" description="Helical" evidence="1">
    <location>
        <begin position="68"/>
        <end position="92"/>
    </location>
</feature>
<keyword evidence="1" id="KW-0812">Transmembrane</keyword>
<keyword evidence="3" id="KW-1185">Reference proteome</keyword>
<evidence type="ECO:0000256" key="1">
    <source>
        <dbReference type="SAM" id="Phobius"/>
    </source>
</evidence>
<dbReference type="AlphaFoldDB" id="A0A2Z6RC41"/>
<name>A0A2Z6RC41_9GLOM</name>
<accession>A0A2Z6RC41</accession>
<keyword evidence="1" id="KW-0472">Membrane</keyword>
<dbReference type="Proteomes" id="UP000247702">
    <property type="component" value="Unassembled WGS sequence"/>
</dbReference>
<keyword evidence="1" id="KW-1133">Transmembrane helix</keyword>
<evidence type="ECO:0000313" key="3">
    <source>
        <dbReference type="Proteomes" id="UP000247702"/>
    </source>
</evidence>
<sequence length="117" mass="12857">MLMFPHLHYNRWRTKVVVIVDLTLEPGPTTGSTTDVSGIPSSDVTFGAVAPESLPSAGVVATGSYRNFIILLVLVPVVSVFLFLLDFLVVLLHHMMIQRSVEFIDCDSETVINILTN</sequence>